<dbReference type="Gene3D" id="1.10.630.10">
    <property type="entry name" value="Cytochrome P450"/>
    <property type="match status" value="1"/>
</dbReference>
<dbReference type="PRINTS" id="PR00359">
    <property type="entry name" value="BP450"/>
</dbReference>
<dbReference type="InterPro" id="IPR036396">
    <property type="entry name" value="Cyt_P450_sf"/>
</dbReference>
<dbReference type="SUPFAM" id="SSF48264">
    <property type="entry name" value="Cytochrome P450"/>
    <property type="match status" value="1"/>
</dbReference>
<dbReference type="PANTHER" id="PTHR46696">
    <property type="entry name" value="P450, PUTATIVE (EUROFUNG)-RELATED"/>
    <property type="match status" value="1"/>
</dbReference>
<gene>
    <name evidence="2" type="ORF">GCM10018785_46420</name>
</gene>
<dbReference type="PANTHER" id="PTHR46696:SF1">
    <property type="entry name" value="CYTOCHROME P450 YJIB-RELATED"/>
    <property type="match status" value="1"/>
</dbReference>
<dbReference type="EMBL" id="BNBT01000078">
    <property type="protein sequence ID" value="GHE72956.1"/>
    <property type="molecule type" value="Genomic_DNA"/>
</dbReference>
<comment type="similarity">
    <text evidence="1">Belongs to the cytochrome P450 family.</text>
</comment>
<comment type="caution">
    <text evidence="2">The sequence shown here is derived from an EMBL/GenBank/DDBJ whole genome shotgun (WGS) entry which is preliminary data.</text>
</comment>
<dbReference type="GO" id="GO:0005506">
    <property type="term" value="F:iron ion binding"/>
    <property type="evidence" value="ECO:0007669"/>
    <property type="project" value="InterPro"/>
</dbReference>
<evidence type="ECO:0008006" key="4">
    <source>
        <dbReference type="Google" id="ProtNLM"/>
    </source>
</evidence>
<accession>A0A919DRQ7</accession>
<dbReference type="Proteomes" id="UP000608024">
    <property type="component" value="Unassembled WGS sequence"/>
</dbReference>
<name>A0A919DRQ7_9ACTN</name>
<dbReference type="GO" id="GO:0016705">
    <property type="term" value="F:oxidoreductase activity, acting on paired donors, with incorporation or reduction of molecular oxygen"/>
    <property type="evidence" value="ECO:0007669"/>
    <property type="project" value="InterPro"/>
</dbReference>
<dbReference type="GO" id="GO:0020037">
    <property type="term" value="F:heme binding"/>
    <property type="evidence" value="ECO:0007669"/>
    <property type="project" value="InterPro"/>
</dbReference>
<keyword evidence="3" id="KW-1185">Reference proteome</keyword>
<dbReference type="GO" id="GO:0004497">
    <property type="term" value="F:monooxygenase activity"/>
    <property type="evidence" value="ECO:0007669"/>
    <property type="project" value="InterPro"/>
</dbReference>
<proteinExistence type="inferred from homology"/>
<dbReference type="InterPro" id="IPR002397">
    <property type="entry name" value="Cyt_P450_B"/>
</dbReference>
<reference evidence="2" key="1">
    <citation type="journal article" date="2014" name="Int. J. Syst. Evol. Microbiol.">
        <title>Complete genome sequence of Corynebacterium casei LMG S-19264T (=DSM 44701T), isolated from a smear-ripened cheese.</title>
        <authorList>
            <consortium name="US DOE Joint Genome Institute (JGI-PGF)"/>
            <person name="Walter F."/>
            <person name="Albersmeier A."/>
            <person name="Kalinowski J."/>
            <person name="Ruckert C."/>
        </authorList>
    </citation>
    <scope>NUCLEOTIDE SEQUENCE</scope>
    <source>
        <strain evidence="2">JCM 4784</strain>
    </source>
</reference>
<evidence type="ECO:0000256" key="1">
    <source>
        <dbReference type="ARBA" id="ARBA00010617"/>
    </source>
</evidence>
<reference evidence="2" key="2">
    <citation type="submission" date="2020-09" db="EMBL/GenBank/DDBJ databases">
        <authorList>
            <person name="Sun Q."/>
            <person name="Ohkuma M."/>
        </authorList>
    </citation>
    <scope>NUCLEOTIDE SEQUENCE</scope>
    <source>
        <strain evidence="2">JCM 4784</strain>
    </source>
</reference>
<evidence type="ECO:0000313" key="2">
    <source>
        <dbReference type="EMBL" id="GHE72956.1"/>
    </source>
</evidence>
<dbReference type="AlphaFoldDB" id="A0A919DRQ7"/>
<organism evidence="2 3">
    <name type="scientific">Streptomyces longispororuber</name>
    <dbReference type="NCBI Taxonomy" id="68230"/>
    <lineage>
        <taxon>Bacteria</taxon>
        <taxon>Bacillati</taxon>
        <taxon>Actinomycetota</taxon>
        <taxon>Actinomycetes</taxon>
        <taxon>Kitasatosporales</taxon>
        <taxon>Streptomycetaceae</taxon>
        <taxon>Streptomyces</taxon>
    </lineage>
</organism>
<evidence type="ECO:0000313" key="3">
    <source>
        <dbReference type="Proteomes" id="UP000608024"/>
    </source>
</evidence>
<protein>
    <recommendedName>
        <fullName evidence="4">Cytochrome P450</fullName>
    </recommendedName>
</protein>
<sequence length="293" mass="32297">MTAADDRARAYPFSYPSAMLLDPTYATLRRSEPVSQVRLAFGGEAWLVTRYADIKSVLADPRFSRAATADRDVPRSRPQKPKAVSILAMDPPEHTRIRHLIAAAFTRRRVESLRDRTRLLADDLVDQMTHDGPPRDLVTGLALPLPITVLLELLGVPAVDHDRLRNAADCVMGTTGYTSPTVARPMPSLTAVRLRCRRLVHLLGDAREAGQQRSGKAAHTVCPRSGLTEPNDLLVLCGQPGQGLAAEVDRANRLRSLVFSALSRVIWASRGSVISPVWRMASRRRSNSTRRCA</sequence>